<dbReference type="Proteomes" id="UP001610335">
    <property type="component" value="Unassembled WGS sequence"/>
</dbReference>
<evidence type="ECO:0000259" key="2">
    <source>
        <dbReference type="SMART" id="SM00829"/>
    </source>
</evidence>
<dbReference type="InterPro" id="IPR052585">
    <property type="entry name" value="Lipid_raft_assoc_Zn_ADH"/>
</dbReference>
<evidence type="ECO:0000256" key="1">
    <source>
        <dbReference type="SAM" id="MobiDB-lite"/>
    </source>
</evidence>
<keyword evidence="4" id="KW-1185">Reference proteome</keyword>
<proteinExistence type="predicted"/>
<protein>
    <recommendedName>
        <fullName evidence="2">Enoyl reductase (ER) domain-containing protein</fullName>
    </recommendedName>
</protein>
<feature type="compositionally biased region" description="Polar residues" evidence="1">
    <location>
        <begin position="14"/>
        <end position="23"/>
    </location>
</feature>
<dbReference type="SMART" id="SM00829">
    <property type="entry name" value="PKS_ER"/>
    <property type="match status" value="1"/>
</dbReference>
<dbReference type="CDD" id="cd05289">
    <property type="entry name" value="MDR_like_2"/>
    <property type="match status" value="1"/>
</dbReference>
<gene>
    <name evidence="3" type="ORF">BDW59DRAFT_153480</name>
</gene>
<dbReference type="InterPro" id="IPR013154">
    <property type="entry name" value="ADH-like_N"/>
</dbReference>
<feature type="region of interest" description="Disordered" evidence="1">
    <location>
        <begin position="1"/>
        <end position="26"/>
    </location>
</feature>
<comment type="caution">
    <text evidence="3">The sequence shown here is derived from an EMBL/GenBank/DDBJ whole genome shotgun (WGS) entry which is preliminary data.</text>
</comment>
<dbReference type="InterPro" id="IPR020843">
    <property type="entry name" value="ER"/>
</dbReference>
<dbReference type="Gene3D" id="3.90.180.10">
    <property type="entry name" value="Medium-chain alcohol dehydrogenases, catalytic domain"/>
    <property type="match status" value="1"/>
</dbReference>
<dbReference type="Gene3D" id="3.40.50.720">
    <property type="entry name" value="NAD(P)-binding Rossmann-like Domain"/>
    <property type="match status" value="1"/>
</dbReference>
<dbReference type="Pfam" id="PF08240">
    <property type="entry name" value="ADH_N"/>
    <property type="match status" value="1"/>
</dbReference>
<sequence length="344" mass="37203">MQAIRLHPAPQGSPAYTPSNPAPTSALHLDTIPIPKPSAPGEILIRIKASTVIRDMLTWPETYQHEYTIPGNDLSGTVVEVFSPSSKSKFKPGDEVFGMANADRGATWAEYAILTENEIALKPLHLKWEEAAAVPLSGMTAFEALFVHAGMSIPDDDEDIQENHADRKPQEDRKKVLITGAAGGVGMYLVQLARIAGVHVTAATSSTARNKEFLSALGADALIEYPALKTQRDVYDIIIDTVGGQPLIDSWGCVKEDGVLISVDSSSFNFVNEHTNQGIQRTGIKALFFIVEGGSRALNALSRFADLGVLRVFVLTCYPLEKAREAYEYGNGRGSGRGKVVLLI</sequence>
<evidence type="ECO:0000313" key="3">
    <source>
        <dbReference type="EMBL" id="KAL2816058.1"/>
    </source>
</evidence>
<feature type="domain" description="Enoyl reductase (ER)" evidence="2">
    <location>
        <begin position="22"/>
        <end position="342"/>
    </location>
</feature>
<dbReference type="EMBL" id="JBFXLS010000105">
    <property type="protein sequence ID" value="KAL2816058.1"/>
    <property type="molecule type" value="Genomic_DNA"/>
</dbReference>
<dbReference type="PANTHER" id="PTHR43482">
    <property type="entry name" value="PROTEIN AST1-RELATED"/>
    <property type="match status" value="1"/>
</dbReference>
<dbReference type="SUPFAM" id="SSF51735">
    <property type="entry name" value="NAD(P)-binding Rossmann-fold domains"/>
    <property type="match status" value="1"/>
</dbReference>
<dbReference type="PANTHER" id="PTHR43482:SF4">
    <property type="entry name" value="ALCOHOL DEHYDROGENASE, PUTATIVE (AFU_ORTHOLOGUE AFUA_7G06260)-RELATED"/>
    <property type="match status" value="1"/>
</dbReference>
<accession>A0ABR4HMX2</accession>
<dbReference type="InterPro" id="IPR011032">
    <property type="entry name" value="GroES-like_sf"/>
</dbReference>
<name>A0ABR4HMX2_9EURO</name>
<dbReference type="InterPro" id="IPR036291">
    <property type="entry name" value="NAD(P)-bd_dom_sf"/>
</dbReference>
<evidence type="ECO:0000313" key="4">
    <source>
        <dbReference type="Proteomes" id="UP001610335"/>
    </source>
</evidence>
<dbReference type="SUPFAM" id="SSF50129">
    <property type="entry name" value="GroES-like"/>
    <property type="match status" value="1"/>
</dbReference>
<dbReference type="Pfam" id="PF13602">
    <property type="entry name" value="ADH_zinc_N_2"/>
    <property type="match status" value="1"/>
</dbReference>
<reference evidence="3 4" key="1">
    <citation type="submission" date="2024-07" db="EMBL/GenBank/DDBJ databases">
        <title>Section-level genome sequencing and comparative genomics of Aspergillus sections Usti and Cavernicolus.</title>
        <authorList>
            <consortium name="Lawrence Berkeley National Laboratory"/>
            <person name="Nybo J.L."/>
            <person name="Vesth T.C."/>
            <person name="Theobald S."/>
            <person name="Frisvad J.C."/>
            <person name="Larsen T.O."/>
            <person name="Kjaerboelling I."/>
            <person name="Rothschild-Mancinelli K."/>
            <person name="Lyhne E.K."/>
            <person name="Kogle M.E."/>
            <person name="Barry K."/>
            <person name="Clum A."/>
            <person name="Na H."/>
            <person name="Ledsgaard L."/>
            <person name="Lin J."/>
            <person name="Lipzen A."/>
            <person name="Kuo A."/>
            <person name="Riley R."/>
            <person name="Mondo S."/>
            <person name="LaButti K."/>
            <person name="Haridas S."/>
            <person name="Pangalinan J."/>
            <person name="Salamov A.A."/>
            <person name="Simmons B.A."/>
            <person name="Magnuson J.K."/>
            <person name="Chen J."/>
            <person name="Drula E."/>
            <person name="Henrissat B."/>
            <person name="Wiebenga A."/>
            <person name="Lubbers R.J."/>
            <person name="Gomes A.C."/>
            <person name="Makela M.R."/>
            <person name="Stajich J."/>
            <person name="Grigoriev I.V."/>
            <person name="Mortensen U.H."/>
            <person name="De vries R.P."/>
            <person name="Baker S.E."/>
            <person name="Andersen M.R."/>
        </authorList>
    </citation>
    <scope>NUCLEOTIDE SEQUENCE [LARGE SCALE GENOMIC DNA]</scope>
    <source>
        <strain evidence="3 4">CBS 600.67</strain>
    </source>
</reference>
<organism evidence="3 4">
    <name type="scientific">Aspergillus cavernicola</name>
    <dbReference type="NCBI Taxonomy" id="176166"/>
    <lineage>
        <taxon>Eukaryota</taxon>
        <taxon>Fungi</taxon>
        <taxon>Dikarya</taxon>
        <taxon>Ascomycota</taxon>
        <taxon>Pezizomycotina</taxon>
        <taxon>Eurotiomycetes</taxon>
        <taxon>Eurotiomycetidae</taxon>
        <taxon>Eurotiales</taxon>
        <taxon>Aspergillaceae</taxon>
        <taxon>Aspergillus</taxon>
        <taxon>Aspergillus subgen. Nidulantes</taxon>
    </lineage>
</organism>